<comment type="similarity">
    <text evidence="1">Belongs to the AB hydrolase superfamily.</text>
</comment>
<protein>
    <recommendedName>
        <fullName evidence="2">AB hydrolase-1 domain-containing protein</fullName>
    </recommendedName>
</protein>
<gene>
    <name evidence="3" type="ORF">GCM10022409_17510</name>
</gene>
<dbReference type="Proteomes" id="UP001501469">
    <property type="component" value="Unassembled WGS sequence"/>
</dbReference>
<evidence type="ECO:0000313" key="4">
    <source>
        <dbReference type="Proteomes" id="UP001501469"/>
    </source>
</evidence>
<evidence type="ECO:0000256" key="1">
    <source>
        <dbReference type="ARBA" id="ARBA00008645"/>
    </source>
</evidence>
<proteinExistence type="inferred from homology"/>
<dbReference type="InterPro" id="IPR000073">
    <property type="entry name" value="AB_hydrolase_1"/>
</dbReference>
<keyword evidence="4" id="KW-1185">Reference proteome</keyword>
<dbReference type="Gene3D" id="3.40.50.1820">
    <property type="entry name" value="alpha/beta hydrolase"/>
    <property type="match status" value="1"/>
</dbReference>
<comment type="caution">
    <text evidence="3">The sequence shown here is derived from an EMBL/GenBank/DDBJ whole genome shotgun (WGS) entry which is preliminary data.</text>
</comment>
<dbReference type="PANTHER" id="PTHR43039">
    <property type="entry name" value="ESTERASE-RELATED"/>
    <property type="match status" value="1"/>
</dbReference>
<evidence type="ECO:0000259" key="2">
    <source>
        <dbReference type="Pfam" id="PF00561"/>
    </source>
</evidence>
<reference evidence="4" key="1">
    <citation type="journal article" date="2019" name="Int. J. Syst. Evol. Microbiol.">
        <title>The Global Catalogue of Microorganisms (GCM) 10K type strain sequencing project: providing services to taxonomists for standard genome sequencing and annotation.</title>
        <authorList>
            <consortium name="The Broad Institute Genomics Platform"/>
            <consortium name="The Broad Institute Genome Sequencing Center for Infectious Disease"/>
            <person name="Wu L."/>
            <person name="Ma J."/>
        </authorList>
    </citation>
    <scope>NUCLEOTIDE SEQUENCE [LARGE SCALE GENOMIC DNA]</scope>
    <source>
        <strain evidence="4">JCM 17225</strain>
    </source>
</reference>
<sequence length="145" mass="15234">MAVGDAGRPDLIMALSSSFASTNPGVLRHLARVAFFNDSRMALPLLSTPVLIVQPARDVMVPLGVGYYLNEQFPHSQLVIIDTSGHFPHLTAPEATLAAIGKFLGQPLALPAGTVVSWAVPGCTSVPGSRIAVLPRPQPQFRAAG</sequence>
<name>A0ABP7U1S8_9BACT</name>
<organism evidence="3 4">
    <name type="scientific">Hymenobacter glaciei</name>
    <dbReference type="NCBI Taxonomy" id="877209"/>
    <lineage>
        <taxon>Bacteria</taxon>
        <taxon>Pseudomonadati</taxon>
        <taxon>Bacteroidota</taxon>
        <taxon>Cytophagia</taxon>
        <taxon>Cytophagales</taxon>
        <taxon>Hymenobacteraceae</taxon>
        <taxon>Hymenobacter</taxon>
    </lineage>
</organism>
<dbReference type="SUPFAM" id="SSF53474">
    <property type="entry name" value="alpha/beta-Hydrolases"/>
    <property type="match status" value="1"/>
</dbReference>
<dbReference type="RefSeq" id="WP_345053014.1">
    <property type="nucleotide sequence ID" value="NZ_BAABDK010000015.1"/>
</dbReference>
<dbReference type="Pfam" id="PF00561">
    <property type="entry name" value="Abhydrolase_1"/>
    <property type="match status" value="1"/>
</dbReference>
<dbReference type="EMBL" id="BAABDK010000015">
    <property type="protein sequence ID" value="GAA4033704.1"/>
    <property type="molecule type" value="Genomic_DNA"/>
</dbReference>
<evidence type="ECO:0000313" key="3">
    <source>
        <dbReference type="EMBL" id="GAA4033704.1"/>
    </source>
</evidence>
<accession>A0ABP7U1S8</accession>
<feature type="domain" description="AB hydrolase-1" evidence="2">
    <location>
        <begin position="38"/>
        <end position="93"/>
    </location>
</feature>
<dbReference type="InterPro" id="IPR029058">
    <property type="entry name" value="AB_hydrolase_fold"/>
</dbReference>